<dbReference type="InterPro" id="IPR028098">
    <property type="entry name" value="Glyco_trans_4-like_N"/>
</dbReference>
<name>A0ABQ6JSH0_9MICO</name>
<comment type="caution">
    <text evidence="4">The sequence shown here is derived from an EMBL/GenBank/DDBJ whole genome shotgun (WGS) entry which is preliminary data.</text>
</comment>
<dbReference type="Pfam" id="PF13692">
    <property type="entry name" value="Glyco_trans_1_4"/>
    <property type="match status" value="1"/>
</dbReference>
<keyword evidence="5" id="KW-1185">Reference proteome</keyword>
<reference evidence="5" key="1">
    <citation type="journal article" date="2019" name="Int. J. Syst. Evol. Microbiol.">
        <title>The Global Catalogue of Microorganisms (GCM) 10K type strain sequencing project: providing services to taxonomists for standard genome sequencing and annotation.</title>
        <authorList>
            <consortium name="The Broad Institute Genomics Platform"/>
            <consortium name="The Broad Institute Genome Sequencing Center for Infectious Disease"/>
            <person name="Wu L."/>
            <person name="Ma J."/>
        </authorList>
    </citation>
    <scope>NUCLEOTIDE SEQUENCE [LARGE SCALE GENOMIC DNA]</scope>
    <source>
        <strain evidence="5">NBRC 108755</strain>
    </source>
</reference>
<dbReference type="GO" id="GO:0016740">
    <property type="term" value="F:transferase activity"/>
    <property type="evidence" value="ECO:0007669"/>
    <property type="project" value="UniProtKB-KW"/>
</dbReference>
<gene>
    <name evidence="4" type="ORF">GCM10025869_05480</name>
</gene>
<dbReference type="Gene3D" id="3.40.50.2000">
    <property type="entry name" value="Glycogen Phosphorylase B"/>
    <property type="match status" value="2"/>
</dbReference>
<dbReference type="SUPFAM" id="SSF53756">
    <property type="entry name" value="UDP-Glycosyltransferase/glycogen phosphorylase"/>
    <property type="match status" value="1"/>
</dbReference>
<sequence length="385" mass="41776">MRVVIATRIFGPEVSAASAILRTWAEEFRDRGCEVTVVTARPPRGAVIDDPRGIEIRRARVKRDKQQYVRGYLSYMSFDIPLAFRLLFSRKADLYVVEPPPTTVAVVRVIAALRRTPYVVRAADYWTEAAELVTDNRFIIGTLKRLEAWGLRGARMLFAAHEPLMQRFREVGIDTPAVPIGFGADTKDFRYDEQPPAEPPVFVYAGTHSEWHGAGIFVEAMPVVLERHPDARLEFYGNGEERGAMLTRARELGVETAVEFHGPIPPVALSPILAGATASVASLAPVAPNEYALATKVYSSLAAGCPVIFTGVGPTIAFLDDAGHPRAGVAVPYDVDATAAAMIAAADAPVQPPERAALARWSADEFSLAAIAQRVVDESLAIADA</sequence>
<accession>A0ABQ6JSH0</accession>
<dbReference type="Proteomes" id="UP001157069">
    <property type="component" value="Unassembled WGS sequence"/>
</dbReference>
<dbReference type="RefSeq" id="WP_284297567.1">
    <property type="nucleotide sequence ID" value="NZ_BSVA01000001.1"/>
</dbReference>
<proteinExistence type="predicted"/>
<evidence type="ECO:0000313" key="4">
    <source>
        <dbReference type="EMBL" id="GMA90019.1"/>
    </source>
</evidence>
<keyword evidence="1" id="KW-0328">Glycosyltransferase</keyword>
<dbReference type="Pfam" id="PF13579">
    <property type="entry name" value="Glyco_trans_4_4"/>
    <property type="match status" value="1"/>
</dbReference>
<keyword evidence="2 4" id="KW-0808">Transferase</keyword>
<evidence type="ECO:0000313" key="5">
    <source>
        <dbReference type="Proteomes" id="UP001157069"/>
    </source>
</evidence>
<evidence type="ECO:0000259" key="3">
    <source>
        <dbReference type="Pfam" id="PF13579"/>
    </source>
</evidence>
<feature type="domain" description="Glycosyltransferase subfamily 4-like N-terminal" evidence="3">
    <location>
        <begin position="20"/>
        <end position="176"/>
    </location>
</feature>
<dbReference type="PANTHER" id="PTHR12526">
    <property type="entry name" value="GLYCOSYLTRANSFERASE"/>
    <property type="match status" value="1"/>
</dbReference>
<evidence type="ECO:0000256" key="1">
    <source>
        <dbReference type="ARBA" id="ARBA00022676"/>
    </source>
</evidence>
<protein>
    <submittedName>
        <fullName evidence="4">Glycosyl transferase</fullName>
    </submittedName>
</protein>
<organism evidence="4 5">
    <name type="scientific">Homoserinibacter gongjuensis</name>
    <dbReference type="NCBI Taxonomy" id="1162968"/>
    <lineage>
        <taxon>Bacteria</taxon>
        <taxon>Bacillati</taxon>
        <taxon>Actinomycetota</taxon>
        <taxon>Actinomycetes</taxon>
        <taxon>Micrococcales</taxon>
        <taxon>Microbacteriaceae</taxon>
        <taxon>Homoserinibacter</taxon>
    </lineage>
</organism>
<evidence type="ECO:0000256" key="2">
    <source>
        <dbReference type="ARBA" id="ARBA00022679"/>
    </source>
</evidence>
<dbReference type="EMBL" id="BSVA01000001">
    <property type="protein sequence ID" value="GMA90019.1"/>
    <property type="molecule type" value="Genomic_DNA"/>
</dbReference>